<evidence type="ECO:0000256" key="1">
    <source>
        <dbReference type="ARBA" id="ARBA00004496"/>
    </source>
</evidence>
<dbReference type="PROSITE" id="PS00180">
    <property type="entry name" value="GLNA_1"/>
    <property type="match status" value="1"/>
</dbReference>
<evidence type="ECO:0000256" key="4">
    <source>
        <dbReference type="ARBA" id="ARBA00022490"/>
    </source>
</evidence>
<comment type="subcellular location">
    <subcellularLocation>
        <location evidence="1">Cytoplasm</location>
    </subcellularLocation>
</comment>
<protein>
    <recommendedName>
        <fullName evidence="3">glutamine synthetase</fullName>
        <ecNumber evidence="3">6.3.1.2</ecNumber>
    </recommendedName>
</protein>
<evidence type="ECO:0000256" key="7">
    <source>
        <dbReference type="ARBA" id="ARBA00022840"/>
    </source>
</evidence>
<keyword evidence="6" id="KW-0547">Nucleotide-binding</keyword>
<proteinExistence type="inferred from homology"/>
<dbReference type="RefSeq" id="XP_030760469.1">
    <property type="nucleotide sequence ID" value="XM_030904609.1"/>
</dbReference>
<dbReference type="SMART" id="SM01230">
    <property type="entry name" value="Gln-synt_C"/>
    <property type="match status" value="1"/>
</dbReference>
<dbReference type="SUPFAM" id="SSF55931">
    <property type="entry name" value="Glutamine synthetase/guanido kinase"/>
    <property type="match status" value="1"/>
</dbReference>
<sequence length="391" mass="44025">MKCLKQILQITNGTLNAKRRFHFSPPKLNQLQCSPNSQLDKNISDRYMCLPIPEPKTQICYVWIDGTGIDLRTKTRTLDFVPSTYKECPNWTFDGSSTFFSGPEKSDYYIVPIAMYPDPFRRGNNKIVLCEAFTPEKKPTKTNNRQCCIETLNKVCDHEVKFGFEQEFFLVGHDDKPYGWPCGAKIDTEGKSYCGIGSNRVTGRDVVECIYRCCLYSGVDAYSCKAEIAFGQWELVTGPTLSIKAADDLWLMRYIISRVSEDYGLTASFKAKLVPNAPGSALHTAMSTKNSRQDEGIKYIEQFMKKLEKNHANDIKSFDLAGGGDMRKRFTGKDGSPCLDKFKSGVGDRTAHVKLSPAVIDKKKGFFEDRRPCANADPYLVIATLIKSCLL</sequence>
<dbReference type="InterPro" id="IPR036651">
    <property type="entry name" value="Gln_synt_N_sf"/>
</dbReference>
<evidence type="ECO:0000259" key="10">
    <source>
        <dbReference type="PROSITE" id="PS51986"/>
    </source>
</evidence>
<dbReference type="GO" id="GO:0004356">
    <property type="term" value="F:glutamine synthetase activity"/>
    <property type="evidence" value="ECO:0007669"/>
    <property type="project" value="UniProtKB-EC"/>
</dbReference>
<dbReference type="Proteomes" id="UP000504635">
    <property type="component" value="Unplaced"/>
</dbReference>
<evidence type="ECO:0000259" key="11">
    <source>
        <dbReference type="PROSITE" id="PS51987"/>
    </source>
</evidence>
<dbReference type="InterPro" id="IPR014746">
    <property type="entry name" value="Gln_synth/guanido_kin_cat_dom"/>
</dbReference>
<dbReference type="KEGG" id="soy:115885642"/>
<keyword evidence="4" id="KW-0963">Cytoplasm</keyword>
<evidence type="ECO:0000256" key="2">
    <source>
        <dbReference type="ARBA" id="ARBA00009897"/>
    </source>
</evidence>
<evidence type="ECO:0000313" key="12">
    <source>
        <dbReference type="Proteomes" id="UP000504635"/>
    </source>
</evidence>
<dbReference type="OrthoDB" id="1936100at2759"/>
<comment type="similarity">
    <text evidence="2 8 9">Belongs to the glutamine synthetase family.</text>
</comment>
<dbReference type="GO" id="GO:0005524">
    <property type="term" value="F:ATP binding"/>
    <property type="evidence" value="ECO:0007669"/>
    <property type="project" value="UniProtKB-KW"/>
</dbReference>
<evidence type="ECO:0000256" key="3">
    <source>
        <dbReference type="ARBA" id="ARBA00012937"/>
    </source>
</evidence>
<organism evidence="12 13">
    <name type="scientific">Sitophilus oryzae</name>
    <name type="common">Rice weevil</name>
    <name type="synonym">Curculio oryzae</name>
    <dbReference type="NCBI Taxonomy" id="7048"/>
    <lineage>
        <taxon>Eukaryota</taxon>
        <taxon>Metazoa</taxon>
        <taxon>Ecdysozoa</taxon>
        <taxon>Arthropoda</taxon>
        <taxon>Hexapoda</taxon>
        <taxon>Insecta</taxon>
        <taxon>Pterygota</taxon>
        <taxon>Neoptera</taxon>
        <taxon>Endopterygota</taxon>
        <taxon>Coleoptera</taxon>
        <taxon>Polyphaga</taxon>
        <taxon>Cucujiformia</taxon>
        <taxon>Curculionidae</taxon>
        <taxon>Dryophthorinae</taxon>
        <taxon>Sitophilus</taxon>
    </lineage>
</organism>
<dbReference type="Pfam" id="PF00120">
    <property type="entry name" value="Gln-synt_C"/>
    <property type="match status" value="1"/>
</dbReference>
<dbReference type="InterPro" id="IPR027302">
    <property type="entry name" value="Gln_synth_N_conserv_site"/>
</dbReference>
<dbReference type="GeneID" id="115885642"/>
<dbReference type="PANTHER" id="PTHR20852">
    <property type="entry name" value="GLUTAMINE SYNTHETASE"/>
    <property type="match status" value="1"/>
</dbReference>
<dbReference type="Gene3D" id="3.30.590.10">
    <property type="entry name" value="Glutamine synthetase/guanido kinase, catalytic domain"/>
    <property type="match status" value="1"/>
</dbReference>
<dbReference type="InParanoid" id="A0A6J2YB88"/>
<dbReference type="EC" id="6.3.1.2" evidence="3"/>
<keyword evidence="5" id="KW-0436">Ligase</keyword>
<dbReference type="GO" id="GO:0006542">
    <property type="term" value="P:glutamine biosynthetic process"/>
    <property type="evidence" value="ECO:0007669"/>
    <property type="project" value="InterPro"/>
</dbReference>
<reference evidence="13" key="1">
    <citation type="submission" date="2025-08" db="UniProtKB">
        <authorList>
            <consortium name="RefSeq"/>
        </authorList>
    </citation>
    <scope>IDENTIFICATION</scope>
    <source>
        <tissue evidence="13">Gonads</tissue>
    </source>
</reference>
<evidence type="ECO:0000256" key="9">
    <source>
        <dbReference type="RuleBase" id="RU000384"/>
    </source>
</evidence>
<dbReference type="InterPro" id="IPR050292">
    <property type="entry name" value="Glutamine_Synthetase"/>
</dbReference>
<dbReference type="InterPro" id="IPR008146">
    <property type="entry name" value="Gln_synth_cat_dom"/>
</dbReference>
<dbReference type="SUPFAM" id="SSF54368">
    <property type="entry name" value="Glutamine synthetase, N-terminal domain"/>
    <property type="match status" value="1"/>
</dbReference>
<keyword evidence="7" id="KW-0067">ATP-binding</keyword>
<dbReference type="GO" id="GO:0005737">
    <property type="term" value="C:cytoplasm"/>
    <property type="evidence" value="ECO:0007669"/>
    <property type="project" value="UniProtKB-SubCell"/>
</dbReference>
<name>A0A6J2YB88_SITOR</name>
<gene>
    <name evidence="13" type="primary">LOC115885642</name>
</gene>
<evidence type="ECO:0000256" key="5">
    <source>
        <dbReference type="ARBA" id="ARBA00022598"/>
    </source>
</evidence>
<dbReference type="FunFam" id="3.10.20.70:FF:000004">
    <property type="entry name" value="Glutamine synthetase"/>
    <property type="match status" value="1"/>
</dbReference>
<dbReference type="PROSITE" id="PS51987">
    <property type="entry name" value="GS_CATALYTIC"/>
    <property type="match status" value="1"/>
</dbReference>
<dbReference type="InterPro" id="IPR008147">
    <property type="entry name" value="Gln_synt_N"/>
</dbReference>
<keyword evidence="12" id="KW-1185">Reference proteome</keyword>
<evidence type="ECO:0000256" key="8">
    <source>
        <dbReference type="PROSITE-ProRule" id="PRU01330"/>
    </source>
</evidence>
<evidence type="ECO:0000313" key="13">
    <source>
        <dbReference type="RefSeq" id="XP_030760469.1"/>
    </source>
</evidence>
<dbReference type="PROSITE" id="PS51986">
    <property type="entry name" value="GS_BETA_GRASP"/>
    <property type="match status" value="1"/>
</dbReference>
<evidence type="ECO:0000256" key="6">
    <source>
        <dbReference type="ARBA" id="ARBA00022741"/>
    </source>
</evidence>
<dbReference type="AlphaFoldDB" id="A0A6J2YB88"/>
<dbReference type="PANTHER" id="PTHR20852:SF44">
    <property type="entry name" value="GLUTAMINE SYNTHETASE 1, MITOCHONDRIAL"/>
    <property type="match status" value="1"/>
</dbReference>
<dbReference type="FunFam" id="3.30.590.10:FF:000011">
    <property type="entry name" value="Glutamine synthetase"/>
    <property type="match status" value="1"/>
</dbReference>
<dbReference type="Gene3D" id="3.10.20.70">
    <property type="entry name" value="Glutamine synthetase, N-terminal domain"/>
    <property type="match status" value="1"/>
</dbReference>
<feature type="domain" description="GS catalytic" evidence="11">
    <location>
        <begin position="144"/>
        <end position="391"/>
    </location>
</feature>
<feature type="domain" description="GS beta-grasp" evidence="10">
    <location>
        <begin position="57"/>
        <end position="137"/>
    </location>
</feature>
<accession>A0A6J2YB88</accession>